<evidence type="ECO:0000313" key="3">
    <source>
        <dbReference type="EMBL" id="MED6222965.1"/>
    </source>
</evidence>
<sequence>MRLPPQGAEPLGTRTERDKIPFLMSGSIISYISTDGRELRWGFMFGDLVRINLSMVRELCANFSSASQKHVYLRGKKIPFTEAHIHSYLGIPGKAPDADIDDAFIALVKVYKRSEDVNMGAIYAEIGRPETNWADNPAENTIPNKINNSMLNAKATAWHKIIMANIDPKTHGTKFDLKHAFLIYVLMTEADVNLLRLMRDILLVRPIKHPNHLLPFPVFIMRVANRHEIPEFPEDKFHVIRLVDTYVPYGDWRGERARAPARQRRQPPPQDHPADQPPQAETSAAPSAPAQYSLEPTMHDIMRRFDRQDR</sequence>
<name>A0ABU6ZLV5_9FABA</name>
<gene>
    <name evidence="3" type="ORF">PIB30_069448</name>
</gene>
<evidence type="ECO:0000259" key="2">
    <source>
        <dbReference type="Pfam" id="PF20167"/>
    </source>
</evidence>
<evidence type="ECO:0000256" key="1">
    <source>
        <dbReference type="SAM" id="MobiDB-lite"/>
    </source>
</evidence>
<protein>
    <recommendedName>
        <fullName evidence="2">Putative plant transposon protein domain-containing protein</fullName>
    </recommendedName>
</protein>
<keyword evidence="4" id="KW-1185">Reference proteome</keyword>
<proteinExistence type="predicted"/>
<reference evidence="3 4" key="1">
    <citation type="journal article" date="2023" name="Plants (Basel)">
        <title>Bridging the Gap: Combining Genomics and Transcriptomics Approaches to Understand Stylosanthes scabra, an Orphan Legume from the Brazilian Caatinga.</title>
        <authorList>
            <person name="Ferreira-Neto J.R.C."/>
            <person name="da Silva M.D."/>
            <person name="Binneck E."/>
            <person name="de Melo N.F."/>
            <person name="da Silva R.H."/>
            <person name="de Melo A.L.T.M."/>
            <person name="Pandolfi V."/>
            <person name="Bustamante F.O."/>
            <person name="Brasileiro-Vidal A.C."/>
            <person name="Benko-Iseppon A.M."/>
        </authorList>
    </citation>
    <scope>NUCLEOTIDE SEQUENCE [LARGE SCALE GENOMIC DNA]</scope>
    <source>
        <tissue evidence="3">Leaves</tissue>
    </source>
</reference>
<dbReference type="Pfam" id="PF20167">
    <property type="entry name" value="Transposase_32"/>
    <property type="match status" value="1"/>
</dbReference>
<dbReference type="InterPro" id="IPR046796">
    <property type="entry name" value="Transposase_32_dom"/>
</dbReference>
<accession>A0ABU6ZLV5</accession>
<dbReference type="Proteomes" id="UP001341840">
    <property type="component" value="Unassembled WGS sequence"/>
</dbReference>
<feature type="compositionally biased region" description="Basic and acidic residues" evidence="1">
    <location>
        <begin position="297"/>
        <end position="310"/>
    </location>
</feature>
<feature type="domain" description="Putative plant transposon protein" evidence="2">
    <location>
        <begin position="38"/>
        <end position="230"/>
    </location>
</feature>
<feature type="region of interest" description="Disordered" evidence="1">
    <location>
        <begin position="257"/>
        <end position="310"/>
    </location>
</feature>
<evidence type="ECO:0000313" key="4">
    <source>
        <dbReference type="Proteomes" id="UP001341840"/>
    </source>
</evidence>
<organism evidence="3 4">
    <name type="scientific">Stylosanthes scabra</name>
    <dbReference type="NCBI Taxonomy" id="79078"/>
    <lineage>
        <taxon>Eukaryota</taxon>
        <taxon>Viridiplantae</taxon>
        <taxon>Streptophyta</taxon>
        <taxon>Embryophyta</taxon>
        <taxon>Tracheophyta</taxon>
        <taxon>Spermatophyta</taxon>
        <taxon>Magnoliopsida</taxon>
        <taxon>eudicotyledons</taxon>
        <taxon>Gunneridae</taxon>
        <taxon>Pentapetalae</taxon>
        <taxon>rosids</taxon>
        <taxon>fabids</taxon>
        <taxon>Fabales</taxon>
        <taxon>Fabaceae</taxon>
        <taxon>Papilionoideae</taxon>
        <taxon>50 kb inversion clade</taxon>
        <taxon>dalbergioids sensu lato</taxon>
        <taxon>Dalbergieae</taxon>
        <taxon>Pterocarpus clade</taxon>
        <taxon>Stylosanthes</taxon>
    </lineage>
</organism>
<comment type="caution">
    <text evidence="3">The sequence shown here is derived from an EMBL/GenBank/DDBJ whole genome shotgun (WGS) entry which is preliminary data.</text>
</comment>
<dbReference type="EMBL" id="JASCZI010272623">
    <property type="protein sequence ID" value="MED6222965.1"/>
    <property type="molecule type" value="Genomic_DNA"/>
</dbReference>